<gene>
    <name evidence="6" type="ORF">HMPREF9333_00516</name>
</gene>
<keyword evidence="2 5" id="KW-0812">Transmembrane</keyword>
<sequence length="435" mass="46530">MKTLPEVSANDRESFASSFAKSYISNIKYFIKWTLIALFTGIGVGAVGSAFALSVSAAGVFWHTCKWALFLLPVTGLIIVLIYRLAGAYNPRGTNLVISSISSGEEIDIKMAPLIFISTVLTHIGGGSAGREGAALQLGGSLGNFISKLVKLDSKDRNVAVMCGMSACFAAVFGTPLTAAIFCMEFISIGIMYHAALIPCIFAAYTAAAISHHAGVIHEVFPVNTVAPFDIRNAFTAVVMGMLCAVVSVVFCTMLHKSEEMYKKYFKNAYVRVLVAAFIFIILTLIVKTDDYRGGGFLLVEKCMEGGVGVEAFLFKMIFTALLLGGGFKGGEIVPTFTVGAAFGCICSMFLGISPNLGTACGMAACFAGVTNCPISSIFMSIELFGTEGLAYYAVAIAVCFTLSGYYGLYSAQRFPYSKTKAIYINSNYEEFEKK</sequence>
<dbReference type="AlphaFoldDB" id="G5GG27"/>
<dbReference type="GO" id="GO:0015108">
    <property type="term" value="F:chloride transmembrane transporter activity"/>
    <property type="evidence" value="ECO:0007669"/>
    <property type="project" value="InterPro"/>
</dbReference>
<feature type="transmembrane region" description="Helical" evidence="5">
    <location>
        <begin position="390"/>
        <end position="409"/>
    </location>
</feature>
<dbReference type="Pfam" id="PF00654">
    <property type="entry name" value="Voltage_CLC"/>
    <property type="match status" value="1"/>
</dbReference>
<evidence type="ECO:0000313" key="7">
    <source>
        <dbReference type="Proteomes" id="UP000003011"/>
    </source>
</evidence>
<dbReference type="STRING" id="679200.HMPREF9333_00516"/>
<dbReference type="EMBL" id="ACZL01000011">
    <property type="protein sequence ID" value="EHI56237.1"/>
    <property type="molecule type" value="Genomic_DNA"/>
</dbReference>
<comment type="caution">
    <text evidence="6">The sequence shown here is derived from an EMBL/GenBank/DDBJ whole genome shotgun (WGS) entry which is preliminary data.</text>
</comment>
<dbReference type="InterPro" id="IPR014743">
    <property type="entry name" value="Cl-channel_core"/>
</dbReference>
<evidence type="ECO:0000313" key="6">
    <source>
        <dbReference type="EMBL" id="EHI56237.1"/>
    </source>
</evidence>
<feature type="transmembrane region" description="Helical" evidence="5">
    <location>
        <begin position="333"/>
        <end position="353"/>
    </location>
</feature>
<evidence type="ECO:0000256" key="1">
    <source>
        <dbReference type="ARBA" id="ARBA00004141"/>
    </source>
</evidence>
<feature type="transmembrane region" description="Helical" evidence="5">
    <location>
        <begin position="159"/>
        <end position="184"/>
    </location>
</feature>
<dbReference type="PANTHER" id="PTHR43427:SF12">
    <property type="entry name" value="CHLORIDE TRANSPORTER"/>
    <property type="match status" value="1"/>
</dbReference>
<proteinExistence type="predicted"/>
<reference evidence="6 7" key="1">
    <citation type="submission" date="2011-08" db="EMBL/GenBank/DDBJ databases">
        <title>The Genome Sequence of Johnsonella ignava ATCC 51276.</title>
        <authorList>
            <consortium name="The Broad Institute Genome Sequencing Platform"/>
            <person name="Earl A."/>
            <person name="Ward D."/>
            <person name="Feldgarden M."/>
            <person name="Gevers D."/>
            <person name="Izard J."/>
            <person name="Blanton J.M."/>
            <person name="Baranova O.V."/>
            <person name="Dewhirst F.E."/>
            <person name="Young S.K."/>
            <person name="Zeng Q."/>
            <person name="Gargeya S."/>
            <person name="Fitzgerald M."/>
            <person name="Haas B."/>
            <person name="Abouelleil A."/>
            <person name="Alvarado L."/>
            <person name="Arachchi H.M."/>
            <person name="Berlin A."/>
            <person name="Brown A."/>
            <person name="Chapman S.B."/>
            <person name="Chen Z."/>
            <person name="Dunbar C."/>
            <person name="Freedman E."/>
            <person name="Gearin G."/>
            <person name="Gellesch M."/>
            <person name="Goldberg J."/>
            <person name="Griggs A."/>
            <person name="Gujja S."/>
            <person name="Heiman D."/>
            <person name="Howarth C."/>
            <person name="Larson L."/>
            <person name="Lui A."/>
            <person name="MacDonald P.J.P."/>
            <person name="Montmayeur A."/>
            <person name="Murphy C."/>
            <person name="Neiman D."/>
            <person name="Pearson M."/>
            <person name="Priest M."/>
            <person name="Roberts A."/>
            <person name="Saif S."/>
            <person name="Shea T."/>
            <person name="Shenoy N."/>
            <person name="Sisk P."/>
            <person name="Stolte C."/>
            <person name="Sykes S."/>
            <person name="Wortman J."/>
            <person name="Nusbaum C."/>
            <person name="Birren B."/>
        </authorList>
    </citation>
    <scope>NUCLEOTIDE SEQUENCE [LARGE SCALE GENOMIC DNA]</scope>
    <source>
        <strain evidence="6 7">ATCC 51276</strain>
    </source>
</reference>
<name>G5GG27_9FIRM</name>
<feature type="transmembrane region" description="Helical" evidence="5">
    <location>
        <begin position="269"/>
        <end position="287"/>
    </location>
</feature>
<dbReference type="OrthoDB" id="9767361at2"/>
<dbReference type="InterPro" id="IPR001807">
    <property type="entry name" value="ClC"/>
</dbReference>
<keyword evidence="4 5" id="KW-0472">Membrane</keyword>
<comment type="subcellular location">
    <subcellularLocation>
        <location evidence="1">Membrane</location>
        <topology evidence="1">Multi-pass membrane protein</topology>
    </subcellularLocation>
</comment>
<feature type="transmembrane region" description="Helical" evidence="5">
    <location>
        <begin position="191"/>
        <end position="214"/>
    </location>
</feature>
<keyword evidence="7" id="KW-1185">Reference proteome</keyword>
<accession>G5GG27</accession>
<dbReference type="GO" id="GO:0016020">
    <property type="term" value="C:membrane"/>
    <property type="evidence" value="ECO:0007669"/>
    <property type="project" value="UniProtKB-SubCell"/>
</dbReference>
<dbReference type="PANTHER" id="PTHR43427">
    <property type="entry name" value="CHLORIDE CHANNEL PROTEIN CLC-E"/>
    <property type="match status" value="1"/>
</dbReference>
<dbReference type="SUPFAM" id="SSF81340">
    <property type="entry name" value="Clc chloride channel"/>
    <property type="match status" value="1"/>
</dbReference>
<keyword evidence="3 5" id="KW-1133">Transmembrane helix</keyword>
<feature type="transmembrane region" description="Helical" evidence="5">
    <location>
        <begin position="30"/>
        <end position="55"/>
    </location>
</feature>
<organism evidence="6 7">
    <name type="scientific">Johnsonella ignava ATCC 51276</name>
    <dbReference type="NCBI Taxonomy" id="679200"/>
    <lineage>
        <taxon>Bacteria</taxon>
        <taxon>Bacillati</taxon>
        <taxon>Bacillota</taxon>
        <taxon>Clostridia</taxon>
        <taxon>Lachnospirales</taxon>
        <taxon>Lachnospiraceae</taxon>
        <taxon>Johnsonella</taxon>
    </lineage>
</organism>
<evidence type="ECO:0000256" key="3">
    <source>
        <dbReference type="ARBA" id="ARBA00022989"/>
    </source>
</evidence>
<dbReference type="eggNOG" id="COG0038">
    <property type="taxonomic scope" value="Bacteria"/>
</dbReference>
<dbReference type="InterPro" id="IPR050368">
    <property type="entry name" value="ClC-type_chloride_channel"/>
</dbReference>
<dbReference type="RefSeq" id="WP_005539633.1">
    <property type="nucleotide sequence ID" value="NZ_JH378830.1"/>
</dbReference>
<evidence type="ECO:0008006" key="8">
    <source>
        <dbReference type="Google" id="ProtNLM"/>
    </source>
</evidence>
<evidence type="ECO:0000256" key="2">
    <source>
        <dbReference type="ARBA" id="ARBA00022692"/>
    </source>
</evidence>
<dbReference type="PATRIC" id="fig|679200.3.peg.546"/>
<dbReference type="HOGENOM" id="CLU_015263_1_1_9"/>
<dbReference type="Proteomes" id="UP000003011">
    <property type="component" value="Unassembled WGS sequence"/>
</dbReference>
<evidence type="ECO:0000256" key="4">
    <source>
        <dbReference type="ARBA" id="ARBA00023136"/>
    </source>
</evidence>
<evidence type="ECO:0000256" key="5">
    <source>
        <dbReference type="SAM" id="Phobius"/>
    </source>
</evidence>
<dbReference type="Gene3D" id="1.10.3080.10">
    <property type="entry name" value="Clc chloride channel"/>
    <property type="match status" value="1"/>
</dbReference>
<feature type="transmembrane region" description="Helical" evidence="5">
    <location>
        <begin position="234"/>
        <end position="257"/>
    </location>
</feature>
<feature type="transmembrane region" description="Helical" evidence="5">
    <location>
        <begin position="307"/>
        <end position="326"/>
    </location>
</feature>
<feature type="transmembrane region" description="Helical" evidence="5">
    <location>
        <begin position="67"/>
        <end position="86"/>
    </location>
</feature>
<protein>
    <recommendedName>
        <fullName evidence="8">Chloride channel protein</fullName>
    </recommendedName>
</protein>